<dbReference type="Pfam" id="PF00028">
    <property type="entry name" value="Cadherin"/>
    <property type="match status" value="1"/>
</dbReference>
<dbReference type="GO" id="GO:0007156">
    <property type="term" value="P:homophilic cell adhesion via plasma membrane adhesion molecules"/>
    <property type="evidence" value="ECO:0007669"/>
    <property type="project" value="InterPro"/>
</dbReference>
<keyword evidence="7" id="KW-0965">Cell junction</keyword>
<dbReference type="InterPro" id="IPR002126">
    <property type="entry name" value="Cadherin-like_dom"/>
</dbReference>
<evidence type="ECO:0000256" key="14">
    <source>
        <dbReference type="SAM" id="MobiDB-lite"/>
    </source>
</evidence>
<keyword evidence="2" id="KW-1003">Cell membrane</keyword>
<dbReference type="Ensembl" id="ENSHBUT00000004776.1">
    <property type="protein sequence ID" value="ENSHBUP00000025919.1"/>
    <property type="gene ID" value="ENSHBUG00000008243.1"/>
</dbReference>
<dbReference type="Proteomes" id="UP000264840">
    <property type="component" value="Unplaced"/>
</dbReference>
<dbReference type="InterPro" id="IPR000233">
    <property type="entry name" value="Cadherin_Y-type_LIR"/>
</dbReference>
<evidence type="ECO:0000313" key="18">
    <source>
        <dbReference type="Proteomes" id="UP000264840"/>
    </source>
</evidence>
<keyword evidence="9 15" id="KW-0472">Membrane</keyword>
<reference evidence="17" key="1">
    <citation type="submission" date="2025-08" db="UniProtKB">
        <authorList>
            <consortium name="Ensembl"/>
        </authorList>
    </citation>
    <scope>IDENTIFICATION</scope>
</reference>
<dbReference type="Pfam" id="PF01049">
    <property type="entry name" value="CADH_Y-type_LIR"/>
    <property type="match status" value="1"/>
</dbReference>
<dbReference type="PANTHER" id="PTHR24025">
    <property type="entry name" value="DESMOGLEIN FAMILY MEMBER"/>
    <property type="match status" value="1"/>
</dbReference>
<keyword evidence="10" id="KW-0325">Glycoprotein</keyword>
<keyword evidence="5 11" id="KW-0106">Calcium</keyword>
<feature type="transmembrane region" description="Helical" evidence="15">
    <location>
        <begin position="488"/>
        <end position="509"/>
    </location>
</feature>
<evidence type="ECO:0000256" key="7">
    <source>
        <dbReference type="ARBA" id="ARBA00022949"/>
    </source>
</evidence>
<evidence type="ECO:0000256" key="11">
    <source>
        <dbReference type="PROSITE-ProRule" id="PRU00043"/>
    </source>
</evidence>
<dbReference type="GO" id="GO:0045216">
    <property type="term" value="P:cell-cell junction organization"/>
    <property type="evidence" value="ECO:0007669"/>
    <property type="project" value="UniProtKB-ARBA"/>
</dbReference>
<dbReference type="GO" id="GO:0030057">
    <property type="term" value="C:desmosome"/>
    <property type="evidence" value="ECO:0007669"/>
    <property type="project" value="UniProtKB-SubCell"/>
</dbReference>
<dbReference type="FunFam" id="2.60.40.60:FF:000083">
    <property type="entry name" value="Desmoglein 1"/>
    <property type="match status" value="1"/>
</dbReference>
<dbReference type="FunFam" id="2.60.40.60:FF:000031">
    <property type="entry name" value="Cadherin 3"/>
    <property type="match status" value="1"/>
</dbReference>
<evidence type="ECO:0000256" key="10">
    <source>
        <dbReference type="ARBA" id="ARBA00023180"/>
    </source>
</evidence>
<evidence type="ECO:0000256" key="12">
    <source>
        <dbReference type="RuleBase" id="RU003318"/>
    </source>
</evidence>
<dbReference type="OMA" id="CQCDNRD"/>
<keyword evidence="8 15" id="KW-1133">Transmembrane helix</keyword>
<comment type="function">
    <text evidence="13">A component of desmosome cell-cell junctions which are required for positive regulation of cellular adhesion. Involved in the interaction of plaque proteins and intermediate filaments mediating cell-cell adhesion.</text>
</comment>
<dbReference type="Gene3D" id="2.60.40.60">
    <property type="entry name" value="Cadherins"/>
    <property type="match status" value="4"/>
</dbReference>
<evidence type="ECO:0000256" key="15">
    <source>
        <dbReference type="SAM" id="Phobius"/>
    </source>
</evidence>
<keyword evidence="6 12" id="KW-0130">Cell adhesion</keyword>
<accession>A0A3Q2WUD1</accession>
<dbReference type="PANTHER" id="PTHR24025:SF29">
    <property type="entry name" value="DESMOGLEIN-2-LIKE-RELATED"/>
    <property type="match status" value="1"/>
</dbReference>
<keyword evidence="4" id="KW-0677">Repeat</keyword>
<evidence type="ECO:0000256" key="1">
    <source>
        <dbReference type="ARBA" id="ARBA00004568"/>
    </source>
</evidence>
<dbReference type="CDD" id="cd11304">
    <property type="entry name" value="Cadherin_repeat"/>
    <property type="match status" value="3"/>
</dbReference>
<evidence type="ECO:0000259" key="16">
    <source>
        <dbReference type="PROSITE" id="PS50268"/>
    </source>
</evidence>
<dbReference type="PROSITE" id="PS50268">
    <property type="entry name" value="CADHERIN_2"/>
    <property type="match status" value="2"/>
</dbReference>
<evidence type="ECO:0000256" key="4">
    <source>
        <dbReference type="ARBA" id="ARBA00022737"/>
    </source>
</evidence>
<dbReference type="InterPro" id="IPR015919">
    <property type="entry name" value="Cadherin-like_sf"/>
</dbReference>
<evidence type="ECO:0000256" key="6">
    <source>
        <dbReference type="ARBA" id="ARBA00022889"/>
    </source>
</evidence>
<evidence type="ECO:0000256" key="5">
    <source>
        <dbReference type="ARBA" id="ARBA00022837"/>
    </source>
</evidence>
<protein>
    <submittedName>
        <fullName evidence="17">Desmoglein-2-like</fullName>
    </submittedName>
</protein>
<evidence type="ECO:0000256" key="3">
    <source>
        <dbReference type="ARBA" id="ARBA00022692"/>
    </source>
</evidence>
<dbReference type="PROSITE" id="PS00232">
    <property type="entry name" value="CADHERIN_1"/>
    <property type="match status" value="2"/>
</dbReference>
<keyword evidence="18" id="KW-1185">Reference proteome</keyword>
<sequence>LQTCLSVCVVFQVQAVVTKAKSGDSLIRRKRAWLPPPLKLEENVDHTQKTSVLSGVARYNDGTLAEENIDVRFKVTDQNDNAPVFEDVYTGRVDELTPRATSTLMHFRLKTHRFLSILKCDQYILTVKGQDLNGQPEGNTGTATVTIAVGDVNDNLPTLEKEQYEGSIEENTEGVEVMRIKAQDLDLQGTDNWEAVFDIVKGNEAGYFSIKTDPNTNEGILMLDKAVDYEDVKDIELGLSVRNKAQPYGSGTRNQPEGAKFDPKVKAIHVSEGSTSFNIKDVIASYPAIDGDTRKPAQNVRSVYIKGFDPNNWLTIDPVTAEIKLNKMPDRESQHLVNGTYFAKILYTPDKTATGTIAIQVEDFNDHCPILTSNMETMCTTVDAVIVNANDEDAFPNGPPFVFEILPEGTKGKWQVEHLNDTAAILRSRESLWPGIYEVEFLVKDQQGHMCQDPQKVKVEVCTCEDGIMCGKKGAKGQPSKQAKLGPAGIGLLLLGLLLLLLIPLLLLFCKCGGAATFPDLFTEMPFDTKSHLINYHTERQGENTVRIVFSSLLNGANYQGSYRKEIWGMNQQDPSGFYSETETRESLGGVGLYDGMALPDHFLRQYYDQVRNLMNGLLVYDYEGQGSSAGSVGCCSLLESDNDLQFLDNLGPKFKTLAEVCRGEKISYDDKQVPPPVSNVYNNPPTSVSSSVSVQKLSPPPKLEPTMPKVEQSMVMKTTKHSEMAKESTTAVREGMNTMTRGLANQGQMVLIQQQQPVYYTTTPVLQPMHYVVQPQVQNTMILAEAPTTNLQGLILVNNTQSGPAQGVFVQGNTLLSSGQAQEPTMVLVDNSGAQRSHANLIQATNLSGSQTMKVVEGKVPAGSMKVRKGNQASYVEGGPLQPGDLPGSQKILMVRENFVQDANGLPKKAEVFGSERILYKDSQSTGSMTSKFGSSTVTVSAGPVSHKVQEKFT</sequence>
<dbReference type="AlphaFoldDB" id="A0A3Q2WUD1"/>
<dbReference type="InterPro" id="IPR009122">
    <property type="entry name" value="Desmosomal_cadherin"/>
</dbReference>
<dbReference type="GO" id="GO:0005886">
    <property type="term" value="C:plasma membrane"/>
    <property type="evidence" value="ECO:0007669"/>
    <property type="project" value="UniProtKB-SubCell"/>
</dbReference>
<feature type="domain" description="Cadherin" evidence="16">
    <location>
        <begin position="160"/>
        <end position="371"/>
    </location>
</feature>
<dbReference type="PRINTS" id="PR01818">
    <property type="entry name" value="DESMOCADHERN"/>
</dbReference>
<dbReference type="Gene3D" id="4.10.900.10">
    <property type="entry name" value="TCF3-CBD (Catenin binding domain)"/>
    <property type="match status" value="1"/>
</dbReference>
<dbReference type="SMART" id="SM00112">
    <property type="entry name" value="CA"/>
    <property type="match status" value="2"/>
</dbReference>
<reference evidence="17" key="2">
    <citation type="submission" date="2025-09" db="UniProtKB">
        <authorList>
            <consortium name="Ensembl"/>
        </authorList>
    </citation>
    <scope>IDENTIFICATION</scope>
</reference>
<dbReference type="InterPro" id="IPR020894">
    <property type="entry name" value="Cadherin_CS"/>
</dbReference>
<evidence type="ECO:0000256" key="13">
    <source>
        <dbReference type="RuleBase" id="RU004358"/>
    </source>
</evidence>
<dbReference type="InterPro" id="IPR027397">
    <property type="entry name" value="Catenin-bd_sf"/>
</dbReference>
<keyword evidence="3 12" id="KW-0812">Transmembrane</keyword>
<feature type="domain" description="Cadherin" evidence="16">
    <location>
        <begin position="61"/>
        <end position="159"/>
    </location>
</feature>
<comment type="subcellular location">
    <subcellularLocation>
        <location evidence="1">Cell junction</location>
        <location evidence="1">Desmosome</location>
    </subcellularLocation>
    <subcellularLocation>
        <location evidence="12">Cell membrane</location>
        <topology evidence="12">Single-pass type I membrane protein</topology>
    </subcellularLocation>
</comment>
<dbReference type="GO" id="GO:0005509">
    <property type="term" value="F:calcium ion binding"/>
    <property type="evidence" value="ECO:0007669"/>
    <property type="project" value="UniProtKB-UniRule"/>
</dbReference>
<dbReference type="STRING" id="8153.ENSHBUP00000025919"/>
<evidence type="ECO:0000313" key="17">
    <source>
        <dbReference type="Ensembl" id="ENSHBUP00000025919.1"/>
    </source>
</evidence>
<evidence type="ECO:0000256" key="2">
    <source>
        <dbReference type="ARBA" id="ARBA00022475"/>
    </source>
</evidence>
<evidence type="ECO:0000256" key="9">
    <source>
        <dbReference type="ARBA" id="ARBA00023136"/>
    </source>
</evidence>
<dbReference type="GO" id="GO:0002009">
    <property type="term" value="P:morphogenesis of an epithelium"/>
    <property type="evidence" value="ECO:0007669"/>
    <property type="project" value="UniProtKB-ARBA"/>
</dbReference>
<dbReference type="SUPFAM" id="SSF49313">
    <property type="entry name" value="Cadherin-like"/>
    <property type="match status" value="4"/>
</dbReference>
<feature type="region of interest" description="Disordered" evidence="14">
    <location>
        <begin position="673"/>
        <end position="709"/>
    </location>
</feature>
<dbReference type="GeneTree" id="ENSGT01030000234624"/>
<proteinExistence type="predicted"/>
<organism evidence="17 18">
    <name type="scientific">Haplochromis burtoni</name>
    <name type="common">Burton's mouthbrooder</name>
    <name type="synonym">Chromis burtoni</name>
    <dbReference type="NCBI Taxonomy" id="8153"/>
    <lineage>
        <taxon>Eukaryota</taxon>
        <taxon>Metazoa</taxon>
        <taxon>Chordata</taxon>
        <taxon>Craniata</taxon>
        <taxon>Vertebrata</taxon>
        <taxon>Euteleostomi</taxon>
        <taxon>Actinopterygii</taxon>
        <taxon>Neopterygii</taxon>
        <taxon>Teleostei</taxon>
        <taxon>Neoteleostei</taxon>
        <taxon>Acanthomorphata</taxon>
        <taxon>Ovalentaria</taxon>
        <taxon>Cichlomorphae</taxon>
        <taxon>Cichliformes</taxon>
        <taxon>Cichlidae</taxon>
        <taxon>African cichlids</taxon>
        <taxon>Pseudocrenilabrinae</taxon>
        <taxon>Haplochromini</taxon>
        <taxon>Haplochromis</taxon>
    </lineage>
</organism>
<dbReference type="PRINTS" id="PR00205">
    <property type="entry name" value="CADHERIN"/>
</dbReference>
<name>A0A3Q2WUD1_HAPBU</name>
<feature type="compositionally biased region" description="Low complexity" evidence="14">
    <location>
        <begin position="679"/>
        <end position="698"/>
    </location>
</feature>
<evidence type="ECO:0000256" key="8">
    <source>
        <dbReference type="ARBA" id="ARBA00022989"/>
    </source>
</evidence>
<dbReference type="InterPro" id="IPR050971">
    <property type="entry name" value="Cadherin-domain_protein"/>
</dbReference>